<dbReference type="EMBL" id="SDKC01000001">
    <property type="protein sequence ID" value="RXS75520.1"/>
    <property type="molecule type" value="Genomic_DNA"/>
</dbReference>
<dbReference type="PANTHER" id="PTHR35902">
    <property type="entry name" value="S-LAYER DOMAIN-LIKE PROTEIN-RELATED"/>
    <property type="match status" value="1"/>
</dbReference>
<evidence type="ECO:0000313" key="5">
    <source>
        <dbReference type="Proteomes" id="UP000290106"/>
    </source>
</evidence>
<feature type="transmembrane region" description="Helical" evidence="2">
    <location>
        <begin position="480"/>
        <end position="501"/>
    </location>
</feature>
<dbReference type="OrthoDB" id="1827276at2"/>
<comment type="caution">
    <text evidence="4">The sequence shown here is derived from an EMBL/GenBank/DDBJ whole genome shotgun (WGS) entry which is preliminary data.</text>
</comment>
<protein>
    <recommendedName>
        <fullName evidence="6">CARDB domain-containing protein</fullName>
    </recommendedName>
</protein>
<evidence type="ECO:0008006" key="6">
    <source>
        <dbReference type="Google" id="ProtNLM"/>
    </source>
</evidence>
<keyword evidence="5" id="KW-1185">Reference proteome</keyword>
<dbReference type="PANTHER" id="PTHR35902:SF6">
    <property type="entry name" value="CONSERVED WITHIN P. AEROPHILUM"/>
    <property type="match status" value="1"/>
</dbReference>
<dbReference type="Gene3D" id="2.60.40.10">
    <property type="entry name" value="Immunoglobulins"/>
    <property type="match status" value="1"/>
</dbReference>
<feature type="chain" id="PRO_5020807204" description="CARDB domain-containing protein" evidence="3">
    <location>
        <begin position="27"/>
        <end position="511"/>
    </location>
</feature>
<evidence type="ECO:0000256" key="1">
    <source>
        <dbReference type="SAM" id="MobiDB-lite"/>
    </source>
</evidence>
<keyword evidence="3" id="KW-0732">Signal</keyword>
<feature type="signal peptide" evidence="3">
    <location>
        <begin position="1"/>
        <end position="26"/>
    </location>
</feature>
<dbReference type="RefSeq" id="WP_129257949.1">
    <property type="nucleotide sequence ID" value="NZ_SDKC01000001.1"/>
</dbReference>
<gene>
    <name evidence="4" type="ORF">ETP43_10030</name>
</gene>
<keyword evidence="2" id="KW-1133">Transmembrane helix</keyword>
<dbReference type="Proteomes" id="UP000290106">
    <property type="component" value="Unassembled WGS sequence"/>
</dbReference>
<accession>A0A4Q1RIG5</accession>
<sequence>MRRNIRKVLCLLLLLLFPMQTWGAVAAEPEPTAQNEKLRLDNENRYEDMEKAYQDGYEPEVSGECVSVILPLLWNGKNEVNTITASLDLGDQNTAPFIFQNYQKTFRKTEEKINDSDQTREVFLIKFVLKLKSDRRNGAYPVHIKTALQLEKQEIEQNFTVYVQINDEKTAEITPTATPEPTPSDTSGISEETDSTVPAAEIAGGGDVAAAVVAGGENKEEKATSEPKVIVADCKEIPEHIYAGDSVTLKVILKNTNKKKYVQNMTVTVGCEGDGISLGNTANTQYYEKLGAGKTLEVPVEIQTDKKTEAGRYKLTLELSYDNPDAVTLTATGQIEITIKQKSELTMEIGQIPEEVNAGDRLQIPVQLVNVGRGMVYNARCTVDVPGLQTDKSLFLGNIEGGTAVSGELDAFAGVVNAGEVTPEKRYGRTGGKILLTYEDEDGNSYEETSDIVLTIQPLKIEEKNTDKNGKESNKIGRQFLIGVTAVVGLGIVGVVLPGWIRRRKQGQSYE</sequence>
<dbReference type="AlphaFoldDB" id="A0A4Q1RIG5"/>
<name>A0A4Q1RIG5_9FIRM</name>
<keyword evidence="2" id="KW-0812">Transmembrane</keyword>
<evidence type="ECO:0000256" key="3">
    <source>
        <dbReference type="SAM" id="SignalP"/>
    </source>
</evidence>
<evidence type="ECO:0000256" key="2">
    <source>
        <dbReference type="SAM" id="Phobius"/>
    </source>
</evidence>
<organism evidence="4 5">
    <name type="scientific">Blautia faecicola</name>
    <dbReference type="NCBI Taxonomy" id="2509240"/>
    <lineage>
        <taxon>Bacteria</taxon>
        <taxon>Bacillati</taxon>
        <taxon>Bacillota</taxon>
        <taxon>Clostridia</taxon>
        <taxon>Lachnospirales</taxon>
        <taxon>Lachnospiraceae</taxon>
        <taxon>Blautia</taxon>
    </lineage>
</organism>
<feature type="region of interest" description="Disordered" evidence="1">
    <location>
        <begin position="172"/>
        <end position="192"/>
    </location>
</feature>
<proteinExistence type="predicted"/>
<keyword evidence="2" id="KW-0472">Membrane</keyword>
<reference evidence="4 5" key="1">
    <citation type="submission" date="2019-01" db="EMBL/GenBank/DDBJ databases">
        <title>Blautia sp. nov. KGMB01111 isolated human feces.</title>
        <authorList>
            <person name="Park J.-E."/>
            <person name="Kim J.-S."/>
            <person name="Park S.-H."/>
        </authorList>
    </citation>
    <scope>NUCLEOTIDE SEQUENCE [LARGE SCALE GENOMIC DNA]</scope>
    <source>
        <strain evidence="4 5">KGMB01111</strain>
    </source>
</reference>
<evidence type="ECO:0000313" key="4">
    <source>
        <dbReference type="EMBL" id="RXS75520.1"/>
    </source>
</evidence>
<dbReference type="InterPro" id="IPR013783">
    <property type="entry name" value="Ig-like_fold"/>
</dbReference>